<proteinExistence type="predicted"/>
<reference evidence="1" key="1">
    <citation type="journal article" date="2015" name="Nature">
        <title>Complex archaea that bridge the gap between prokaryotes and eukaryotes.</title>
        <authorList>
            <person name="Spang A."/>
            <person name="Saw J.H."/>
            <person name="Jorgensen S.L."/>
            <person name="Zaremba-Niedzwiedzka K."/>
            <person name="Martijn J."/>
            <person name="Lind A.E."/>
            <person name="van Eijk R."/>
            <person name="Schleper C."/>
            <person name="Guy L."/>
            <person name="Ettema T.J."/>
        </authorList>
    </citation>
    <scope>NUCLEOTIDE SEQUENCE</scope>
</reference>
<accession>A0A0F9S2V8</accession>
<protein>
    <submittedName>
        <fullName evidence="1">Uncharacterized protein</fullName>
    </submittedName>
</protein>
<evidence type="ECO:0000313" key="1">
    <source>
        <dbReference type="EMBL" id="KKN31456.1"/>
    </source>
</evidence>
<organism evidence="1">
    <name type="scientific">marine sediment metagenome</name>
    <dbReference type="NCBI Taxonomy" id="412755"/>
    <lineage>
        <taxon>unclassified sequences</taxon>
        <taxon>metagenomes</taxon>
        <taxon>ecological metagenomes</taxon>
    </lineage>
</organism>
<comment type="caution">
    <text evidence="1">The sequence shown here is derived from an EMBL/GenBank/DDBJ whole genome shotgun (WGS) entry which is preliminary data.</text>
</comment>
<sequence length="129" mass="14454">MFYVFSKIPEVTDTKADPFKLDMKLTAGVVHQVDVLFQSGANHEEFVQVHYGGVQIWPSNRGEYLRGNATVISFREFMELPAGMNTLVAHISTTLTQDFKEVLIQVGVLPKRIIQPLSFEELLNAAKGT</sequence>
<gene>
    <name evidence="1" type="ORF">LCGC14_0823690</name>
</gene>
<name>A0A0F9S2V8_9ZZZZ</name>
<dbReference type="AlphaFoldDB" id="A0A0F9S2V8"/>
<dbReference type="EMBL" id="LAZR01002326">
    <property type="protein sequence ID" value="KKN31456.1"/>
    <property type="molecule type" value="Genomic_DNA"/>
</dbReference>